<protein>
    <recommendedName>
        <fullName evidence="3">Dihydrofolate reductase</fullName>
        <ecNumber evidence="2">1.5.1.3</ecNumber>
    </recommendedName>
</protein>
<dbReference type="GO" id="GO:0046654">
    <property type="term" value="P:tetrahydrofolate biosynthetic process"/>
    <property type="evidence" value="ECO:0007669"/>
    <property type="project" value="InterPro"/>
</dbReference>
<feature type="domain" description="DHFR" evidence="7">
    <location>
        <begin position="1"/>
        <end position="173"/>
    </location>
</feature>
<dbReference type="PANTHER" id="PTHR48069">
    <property type="entry name" value="DIHYDROFOLATE REDUCTASE"/>
    <property type="match status" value="1"/>
</dbReference>
<evidence type="ECO:0000259" key="7">
    <source>
        <dbReference type="PROSITE" id="PS51330"/>
    </source>
</evidence>
<dbReference type="EMBL" id="JARIHO010000008">
    <property type="protein sequence ID" value="KAJ7357345.1"/>
    <property type="molecule type" value="Genomic_DNA"/>
</dbReference>
<dbReference type="SUPFAM" id="SSF53597">
    <property type="entry name" value="Dihydrofolate reductase-like"/>
    <property type="match status" value="1"/>
</dbReference>
<evidence type="ECO:0000256" key="3">
    <source>
        <dbReference type="ARBA" id="ARBA00018886"/>
    </source>
</evidence>
<dbReference type="Gene3D" id="3.40.430.10">
    <property type="entry name" value="Dihydrofolate Reductase, subunit A"/>
    <property type="match status" value="1"/>
</dbReference>
<dbReference type="EC" id="1.5.1.3" evidence="2"/>
<dbReference type="AlphaFoldDB" id="A0AAD7EXI9"/>
<dbReference type="GO" id="GO:0046655">
    <property type="term" value="P:folic acid metabolic process"/>
    <property type="evidence" value="ECO:0007669"/>
    <property type="project" value="TreeGrafter"/>
</dbReference>
<dbReference type="InterPro" id="IPR001796">
    <property type="entry name" value="DHFR_dom"/>
</dbReference>
<comment type="pathway">
    <text evidence="1">Cofactor biosynthesis; tetrahydrofolate biosynthesis; 5,6,7,8-tetrahydrofolate from 7,8-dihydrofolate: step 1/1.</text>
</comment>
<dbReference type="CDD" id="cd00209">
    <property type="entry name" value="DHFR"/>
    <property type="match status" value="1"/>
</dbReference>
<dbReference type="GO" id="GO:0004146">
    <property type="term" value="F:dihydrofolate reductase activity"/>
    <property type="evidence" value="ECO:0007669"/>
    <property type="project" value="UniProtKB-EC"/>
</dbReference>
<name>A0AAD7EXI9_9AGAR</name>
<accession>A0AAD7EXI9</accession>
<dbReference type="InterPro" id="IPR024072">
    <property type="entry name" value="DHFR-like_dom_sf"/>
</dbReference>
<proteinExistence type="predicted"/>
<evidence type="ECO:0000256" key="4">
    <source>
        <dbReference type="ARBA" id="ARBA00022563"/>
    </source>
</evidence>
<dbReference type="PANTHER" id="PTHR48069:SF3">
    <property type="entry name" value="DIHYDROFOLATE REDUCTASE"/>
    <property type="match status" value="1"/>
</dbReference>
<evidence type="ECO:0000256" key="2">
    <source>
        <dbReference type="ARBA" id="ARBA00012856"/>
    </source>
</evidence>
<dbReference type="GO" id="GO:0005739">
    <property type="term" value="C:mitochondrion"/>
    <property type="evidence" value="ECO:0007669"/>
    <property type="project" value="TreeGrafter"/>
</dbReference>
<evidence type="ECO:0000313" key="8">
    <source>
        <dbReference type="EMBL" id="KAJ7357345.1"/>
    </source>
</evidence>
<dbReference type="GO" id="GO:0006730">
    <property type="term" value="P:one-carbon metabolic process"/>
    <property type="evidence" value="ECO:0007669"/>
    <property type="project" value="UniProtKB-KW"/>
</dbReference>
<dbReference type="Proteomes" id="UP001218218">
    <property type="component" value="Unassembled WGS sequence"/>
</dbReference>
<dbReference type="InterPro" id="IPR012259">
    <property type="entry name" value="DHFR"/>
</dbReference>
<gene>
    <name evidence="8" type="ORF">DFH08DRAFT_851707</name>
</gene>
<evidence type="ECO:0000256" key="1">
    <source>
        <dbReference type="ARBA" id="ARBA00004903"/>
    </source>
</evidence>
<reference evidence="8" key="1">
    <citation type="submission" date="2023-03" db="EMBL/GenBank/DDBJ databases">
        <title>Massive genome expansion in bonnet fungi (Mycena s.s.) driven by repeated elements and novel gene families across ecological guilds.</title>
        <authorList>
            <consortium name="Lawrence Berkeley National Laboratory"/>
            <person name="Harder C.B."/>
            <person name="Miyauchi S."/>
            <person name="Viragh M."/>
            <person name="Kuo A."/>
            <person name="Thoen E."/>
            <person name="Andreopoulos B."/>
            <person name="Lu D."/>
            <person name="Skrede I."/>
            <person name="Drula E."/>
            <person name="Henrissat B."/>
            <person name="Morin E."/>
            <person name="Kohler A."/>
            <person name="Barry K."/>
            <person name="LaButti K."/>
            <person name="Morin E."/>
            <person name="Salamov A."/>
            <person name="Lipzen A."/>
            <person name="Mereny Z."/>
            <person name="Hegedus B."/>
            <person name="Baldrian P."/>
            <person name="Stursova M."/>
            <person name="Weitz H."/>
            <person name="Taylor A."/>
            <person name="Grigoriev I.V."/>
            <person name="Nagy L.G."/>
            <person name="Martin F."/>
            <person name="Kauserud H."/>
        </authorList>
    </citation>
    <scope>NUCLEOTIDE SEQUENCE</scope>
    <source>
        <strain evidence="8">CBHHK002</strain>
    </source>
</reference>
<dbReference type="PROSITE" id="PS51330">
    <property type="entry name" value="DHFR_2"/>
    <property type="match status" value="1"/>
</dbReference>
<evidence type="ECO:0000256" key="6">
    <source>
        <dbReference type="ARBA" id="ARBA00023002"/>
    </source>
</evidence>
<keyword evidence="9" id="KW-1185">Reference proteome</keyword>
<dbReference type="PRINTS" id="PR00070">
    <property type="entry name" value="DHFR"/>
</dbReference>
<keyword evidence="5" id="KW-0521">NADP</keyword>
<comment type="caution">
    <text evidence="8">The sequence shown here is derived from an EMBL/GenBank/DDBJ whole genome shotgun (WGS) entry which is preliminary data.</text>
</comment>
<evidence type="ECO:0000313" key="9">
    <source>
        <dbReference type="Proteomes" id="UP001218218"/>
    </source>
</evidence>
<keyword evidence="4" id="KW-0554">One-carbon metabolism</keyword>
<dbReference type="Pfam" id="PF00186">
    <property type="entry name" value="DHFR_1"/>
    <property type="match status" value="1"/>
</dbReference>
<dbReference type="GO" id="GO:0046452">
    <property type="term" value="P:dihydrofolate metabolic process"/>
    <property type="evidence" value="ECO:0007669"/>
    <property type="project" value="TreeGrafter"/>
</dbReference>
<keyword evidence="6" id="KW-0560">Oxidoreductase</keyword>
<organism evidence="8 9">
    <name type="scientific">Mycena albidolilacea</name>
    <dbReference type="NCBI Taxonomy" id="1033008"/>
    <lineage>
        <taxon>Eukaryota</taxon>
        <taxon>Fungi</taxon>
        <taxon>Dikarya</taxon>
        <taxon>Basidiomycota</taxon>
        <taxon>Agaricomycotina</taxon>
        <taxon>Agaricomycetes</taxon>
        <taxon>Agaricomycetidae</taxon>
        <taxon>Agaricales</taxon>
        <taxon>Marasmiineae</taxon>
        <taxon>Mycenaceae</taxon>
        <taxon>Mycena</taxon>
    </lineage>
</organism>
<dbReference type="GO" id="GO:0050661">
    <property type="term" value="F:NADP binding"/>
    <property type="evidence" value="ECO:0007669"/>
    <property type="project" value="InterPro"/>
</dbReference>
<evidence type="ECO:0000256" key="5">
    <source>
        <dbReference type="ARBA" id="ARBA00022857"/>
    </source>
</evidence>
<sequence>MAYFARVTSNAPAGASNAVIMGRNTWESIPTKFRPLKNRVNIVVSRNASYDVGSAALEGSLEAAITRMKTTTGPQVSRGFIIGGASLYAESLALPASSPVGFVDRILLTRILSPAFDECDVFMPDFLGDTNAENGNGWTRAPHEALEAWVGSEVAQGAQEENGVKYEFQMWVRS</sequence>